<dbReference type="PROSITE" id="PS50017">
    <property type="entry name" value="DEATH_DOMAIN"/>
    <property type="match status" value="1"/>
</dbReference>
<dbReference type="AlphaFoldDB" id="A0A2B4STV8"/>
<evidence type="ECO:0000313" key="4">
    <source>
        <dbReference type="EMBL" id="PFX32018.1"/>
    </source>
</evidence>
<feature type="compositionally biased region" description="Polar residues" evidence="1">
    <location>
        <begin position="373"/>
        <end position="383"/>
    </location>
</feature>
<evidence type="ECO:0000259" key="2">
    <source>
        <dbReference type="PROSITE" id="PS50017"/>
    </source>
</evidence>
<dbReference type="PROSITE" id="PS51534">
    <property type="entry name" value="SEFIR"/>
    <property type="match status" value="1"/>
</dbReference>
<proteinExistence type="predicted"/>
<keyword evidence="5" id="KW-1185">Reference proteome</keyword>
<reference evidence="5" key="1">
    <citation type="journal article" date="2017" name="bioRxiv">
        <title>Comparative analysis of the genomes of Stylophora pistillata and Acropora digitifera provides evidence for extensive differences between species of corals.</title>
        <authorList>
            <person name="Voolstra C.R."/>
            <person name="Li Y."/>
            <person name="Liew Y.J."/>
            <person name="Baumgarten S."/>
            <person name="Zoccola D."/>
            <person name="Flot J.-F."/>
            <person name="Tambutte S."/>
            <person name="Allemand D."/>
            <person name="Aranda M."/>
        </authorList>
    </citation>
    <scope>NUCLEOTIDE SEQUENCE [LARGE SCALE GENOMIC DNA]</scope>
</reference>
<protein>
    <recommendedName>
        <fullName evidence="6">Death domain-containing protein</fullName>
    </recommendedName>
</protein>
<dbReference type="Gene3D" id="1.10.533.10">
    <property type="entry name" value="Death Domain, Fas"/>
    <property type="match status" value="1"/>
</dbReference>
<dbReference type="Proteomes" id="UP000225706">
    <property type="component" value="Unassembled WGS sequence"/>
</dbReference>
<evidence type="ECO:0008006" key="6">
    <source>
        <dbReference type="Google" id="ProtNLM"/>
    </source>
</evidence>
<gene>
    <name evidence="4" type="ORF">AWC38_SpisGene3142</name>
</gene>
<feature type="compositionally biased region" description="Low complexity" evidence="1">
    <location>
        <begin position="352"/>
        <end position="367"/>
    </location>
</feature>
<evidence type="ECO:0000259" key="3">
    <source>
        <dbReference type="PROSITE" id="PS51534"/>
    </source>
</evidence>
<comment type="caution">
    <text evidence="4">The sequence shown here is derived from an EMBL/GenBank/DDBJ whole genome shotgun (WGS) entry which is preliminary data.</text>
</comment>
<accession>A0A2B4STV8</accession>
<feature type="compositionally biased region" description="Polar residues" evidence="1">
    <location>
        <begin position="207"/>
        <end position="216"/>
    </location>
</feature>
<evidence type="ECO:0000256" key="1">
    <source>
        <dbReference type="SAM" id="MobiDB-lite"/>
    </source>
</evidence>
<dbReference type="OrthoDB" id="5982744at2759"/>
<feature type="domain" description="SEFIR" evidence="3">
    <location>
        <begin position="436"/>
        <end position="535"/>
    </location>
</feature>
<feature type="compositionally biased region" description="Low complexity" evidence="1">
    <location>
        <begin position="296"/>
        <end position="311"/>
    </location>
</feature>
<feature type="region of interest" description="Disordered" evidence="1">
    <location>
        <begin position="195"/>
        <end position="240"/>
    </location>
</feature>
<dbReference type="Pfam" id="PF08357">
    <property type="entry name" value="SEFIR"/>
    <property type="match status" value="1"/>
</dbReference>
<organism evidence="4 5">
    <name type="scientific">Stylophora pistillata</name>
    <name type="common">Smooth cauliflower coral</name>
    <dbReference type="NCBI Taxonomy" id="50429"/>
    <lineage>
        <taxon>Eukaryota</taxon>
        <taxon>Metazoa</taxon>
        <taxon>Cnidaria</taxon>
        <taxon>Anthozoa</taxon>
        <taxon>Hexacorallia</taxon>
        <taxon>Scleractinia</taxon>
        <taxon>Astrocoeniina</taxon>
        <taxon>Pocilloporidae</taxon>
        <taxon>Stylophora</taxon>
    </lineage>
</organism>
<feature type="domain" description="Death" evidence="2">
    <location>
        <begin position="49"/>
        <end position="113"/>
    </location>
</feature>
<name>A0A2B4STV8_STYPI</name>
<dbReference type="SUPFAM" id="SSF47986">
    <property type="entry name" value="DEATH domain"/>
    <property type="match status" value="1"/>
</dbReference>
<feature type="region of interest" description="Disordered" evidence="1">
    <location>
        <begin position="154"/>
        <end position="183"/>
    </location>
</feature>
<dbReference type="EMBL" id="LSMT01000028">
    <property type="protein sequence ID" value="PFX32018.1"/>
    <property type="molecule type" value="Genomic_DNA"/>
</dbReference>
<feature type="region of interest" description="Disordered" evidence="1">
    <location>
        <begin position="285"/>
        <end position="311"/>
    </location>
</feature>
<dbReference type="Gene3D" id="3.40.50.11530">
    <property type="match status" value="1"/>
</dbReference>
<feature type="compositionally biased region" description="Low complexity" evidence="1">
    <location>
        <begin position="160"/>
        <end position="177"/>
    </location>
</feature>
<feature type="compositionally biased region" description="Basic and acidic residues" evidence="1">
    <location>
        <begin position="257"/>
        <end position="270"/>
    </location>
</feature>
<feature type="region of interest" description="Disordered" evidence="1">
    <location>
        <begin position="333"/>
        <end position="383"/>
    </location>
</feature>
<dbReference type="InterPro" id="IPR011029">
    <property type="entry name" value="DEATH-like_dom_sf"/>
</dbReference>
<sequence>MDYTEEEETLRLSPIPRDILALPAREVLSYSKIRDPLSLQLNMEGALKNWKDVADMLGYSAEKILGYFAHNPRPGLLLLEDWIYKRNGILEKLVNILSELEFYSSQDVICECVEDYQRKRSSDDDGIGDVQGIQLDDGGCCMIEEISIVSTTNSDCTDRTSYTSSEYSTTPSPLPSTVVKSKDKSYTGKIRGVGSYSSKCDRELQEKSPSSTNLQVPSRGAEGATTAGKPGLFRYSSWSPDTHLENEDLLQSNQGEKDYMHSNSHEPKSKLKDRKKSFRKKIALMFSTKRHKRSSEPSNSEGKSSFVSSGESSVDTSMVTSFTASYSYSESVQNPKENLSPLKVKEARRLSNSDSVSSRESAASPTSPGYESGYTSSPEAPTGSGKTISIIHCSQLEGNAFEGEVSKLYYHFSKNLGYKCHLDKVELVKVAENMFRWAVKSVQQSDFVFICVSPQLKRIFDSPHEEISGSLEDDEACMVRLESDLILAELATNASNRKGKYMTIVLEGSSKRDVPGFLNLYLKYRWPDDERRIRCIIEGLPEIIPVPVSSVKTDPPPKVVEPAKIPS</sequence>
<evidence type="ECO:0000313" key="5">
    <source>
        <dbReference type="Proteomes" id="UP000225706"/>
    </source>
</evidence>
<dbReference type="InterPro" id="IPR013568">
    <property type="entry name" value="SEFIR_dom"/>
</dbReference>
<dbReference type="GO" id="GO:0007165">
    <property type="term" value="P:signal transduction"/>
    <property type="evidence" value="ECO:0007669"/>
    <property type="project" value="InterPro"/>
</dbReference>
<feature type="region of interest" description="Disordered" evidence="1">
    <location>
        <begin position="257"/>
        <end position="276"/>
    </location>
</feature>
<dbReference type="InterPro" id="IPR000488">
    <property type="entry name" value="Death_dom"/>
</dbReference>